<keyword evidence="5" id="KW-0418">Kinase</keyword>
<evidence type="ECO:0000313" key="5">
    <source>
        <dbReference type="EMBL" id="OXA65200.1"/>
    </source>
</evidence>
<proteinExistence type="inferred from homology"/>
<feature type="domain" description="Deoxynucleoside kinase" evidence="4">
    <location>
        <begin position="45"/>
        <end position="235"/>
    </location>
</feature>
<dbReference type="InterPro" id="IPR031314">
    <property type="entry name" value="DNK_dom"/>
</dbReference>
<dbReference type="GO" id="GO:0005739">
    <property type="term" value="C:mitochondrion"/>
    <property type="evidence" value="ECO:0007669"/>
    <property type="project" value="TreeGrafter"/>
</dbReference>
<feature type="binding site" evidence="3">
    <location>
        <begin position="184"/>
        <end position="188"/>
    </location>
    <ligand>
        <name>ATP</name>
        <dbReference type="ChEBI" id="CHEBI:30616"/>
    </ligand>
</feature>
<dbReference type="OMA" id="PEVAYKR"/>
<feature type="binding site" evidence="3">
    <location>
        <begin position="49"/>
        <end position="57"/>
    </location>
    <ligand>
        <name>ATP</name>
        <dbReference type="ChEBI" id="CHEBI:30616"/>
    </ligand>
</feature>
<dbReference type="Gene3D" id="3.40.50.300">
    <property type="entry name" value="P-loop containing nucleotide triphosphate hydrolases"/>
    <property type="match status" value="1"/>
</dbReference>
<dbReference type="InterPro" id="IPR027417">
    <property type="entry name" value="P-loop_NTPase"/>
</dbReference>
<organism evidence="5 6">
    <name type="scientific">Folsomia candida</name>
    <name type="common">Springtail</name>
    <dbReference type="NCBI Taxonomy" id="158441"/>
    <lineage>
        <taxon>Eukaryota</taxon>
        <taxon>Metazoa</taxon>
        <taxon>Ecdysozoa</taxon>
        <taxon>Arthropoda</taxon>
        <taxon>Hexapoda</taxon>
        <taxon>Collembola</taxon>
        <taxon>Entomobryomorpha</taxon>
        <taxon>Isotomoidea</taxon>
        <taxon>Isotomidae</taxon>
        <taxon>Proisotominae</taxon>
        <taxon>Folsomia</taxon>
    </lineage>
</organism>
<dbReference type="Proteomes" id="UP000198287">
    <property type="component" value="Unassembled WGS sequence"/>
</dbReference>
<dbReference type="PANTHER" id="PTHR10513:SF24">
    <property type="entry name" value="THYMIDINE KINASE 2, MITOCHONDRIAL"/>
    <property type="match status" value="1"/>
</dbReference>
<dbReference type="InterPro" id="IPR002624">
    <property type="entry name" value="DCK/DGK"/>
</dbReference>
<keyword evidence="3" id="KW-0547">Nucleotide-binding</keyword>
<dbReference type="CDD" id="cd01673">
    <property type="entry name" value="dNK"/>
    <property type="match status" value="1"/>
</dbReference>
<evidence type="ECO:0000256" key="3">
    <source>
        <dbReference type="PIRSR" id="PIRSR000705-3"/>
    </source>
</evidence>
<dbReference type="PIRSF" id="PIRSF000705">
    <property type="entry name" value="DNK"/>
    <property type="match status" value="1"/>
</dbReference>
<keyword evidence="5" id="KW-0808">Transferase</keyword>
<feature type="active site" description="Proton acceptor" evidence="2">
    <location>
        <position position="125"/>
    </location>
</feature>
<dbReference type="OrthoDB" id="567086at2759"/>
<dbReference type="GO" id="GO:0019136">
    <property type="term" value="F:deoxynucleoside kinase activity"/>
    <property type="evidence" value="ECO:0007669"/>
    <property type="project" value="InterPro"/>
</dbReference>
<accession>A0A226F7A0</accession>
<evidence type="ECO:0000256" key="2">
    <source>
        <dbReference type="PIRSR" id="PIRSR000705-1"/>
    </source>
</evidence>
<dbReference type="GO" id="GO:0005524">
    <property type="term" value="F:ATP binding"/>
    <property type="evidence" value="ECO:0007669"/>
    <property type="project" value="UniProtKB-KW"/>
</dbReference>
<dbReference type="Pfam" id="PF01712">
    <property type="entry name" value="dNK"/>
    <property type="match status" value="1"/>
</dbReference>
<comment type="similarity">
    <text evidence="1">Belongs to the DCK/DGK family.</text>
</comment>
<keyword evidence="6" id="KW-1185">Reference proteome</keyword>
<dbReference type="PANTHER" id="PTHR10513">
    <property type="entry name" value="DEOXYNUCLEOSIDE KINASE"/>
    <property type="match status" value="1"/>
</dbReference>
<reference evidence="5 6" key="1">
    <citation type="submission" date="2015-12" db="EMBL/GenBank/DDBJ databases">
        <title>The genome of Folsomia candida.</title>
        <authorList>
            <person name="Faddeeva A."/>
            <person name="Derks M.F."/>
            <person name="Anvar Y."/>
            <person name="Smit S."/>
            <person name="Van Straalen N."/>
            <person name="Roelofs D."/>
        </authorList>
    </citation>
    <scope>NUCLEOTIDE SEQUENCE [LARGE SCALE GENOMIC DNA]</scope>
    <source>
        <strain evidence="5 6">VU population</strain>
        <tissue evidence="5">Whole body</tissue>
    </source>
</reference>
<dbReference type="InterPro" id="IPR050566">
    <property type="entry name" value="Deoxyribonucleoside_kinase"/>
</dbReference>
<name>A0A226F7A0_FOLCA</name>
<evidence type="ECO:0000256" key="1">
    <source>
        <dbReference type="ARBA" id="ARBA00007420"/>
    </source>
</evidence>
<dbReference type="AlphaFoldDB" id="A0A226F7A0"/>
<evidence type="ECO:0000313" key="6">
    <source>
        <dbReference type="Proteomes" id="UP000198287"/>
    </source>
</evidence>
<keyword evidence="3" id="KW-0067">ATP-binding</keyword>
<sequence>MLGRRILLRPCRMAIMMMGGGKKTMSTCRIPSSGGLALLPSNLTICVEGNIGSGKTTFLRHFKQFPEICVLDEPISKWRDVRGHNLLDLMYKNPSKWSLCFQSYVQLTMLDLHTKAVTQPFKMMERSIYSAKNCFVKNLHNEGLMEDAEYTVLTEWFDFARETMPMKVDLIVYLRTDPEVAYKRIVQRGRFEETAIKMDYLQSIHNLHEDWLINEKHNLPCPVLTLDANHDLSNMAPNYSLCEETIFSKRVATAVN</sequence>
<gene>
    <name evidence="5" type="ORF">Fcan01_01965</name>
</gene>
<evidence type="ECO:0000259" key="4">
    <source>
        <dbReference type="Pfam" id="PF01712"/>
    </source>
</evidence>
<protein>
    <submittedName>
        <fullName evidence="5">Deoxynucleoside kinase</fullName>
    </submittedName>
</protein>
<dbReference type="FunFam" id="3.40.50.300:FF:001571">
    <property type="entry name" value="Deoxynucleoside kinase"/>
    <property type="match status" value="1"/>
</dbReference>
<dbReference type="STRING" id="158441.A0A226F7A0"/>
<dbReference type="SUPFAM" id="SSF52540">
    <property type="entry name" value="P-loop containing nucleoside triphosphate hydrolases"/>
    <property type="match status" value="1"/>
</dbReference>
<comment type="caution">
    <text evidence="5">The sequence shown here is derived from an EMBL/GenBank/DDBJ whole genome shotgun (WGS) entry which is preliminary data.</text>
</comment>
<dbReference type="EMBL" id="LNIX01000001">
    <property type="protein sequence ID" value="OXA65200.1"/>
    <property type="molecule type" value="Genomic_DNA"/>
</dbReference>